<dbReference type="GeneID" id="34718355"/>
<proteinExistence type="inferred from homology"/>
<keyword evidence="4" id="KW-0963">Cytoplasm</keyword>
<comment type="subcellular location">
    <subcellularLocation>
        <location evidence="2">Cytoplasm</location>
    </subcellularLocation>
    <subcellularLocation>
        <location evidence="1">Nucleus</location>
    </subcellularLocation>
</comment>
<dbReference type="GO" id="GO:0005737">
    <property type="term" value="C:cytoplasm"/>
    <property type="evidence" value="ECO:0007669"/>
    <property type="project" value="UniProtKB-SubCell"/>
</dbReference>
<evidence type="ECO:0000256" key="4">
    <source>
        <dbReference type="ARBA" id="ARBA00022490"/>
    </source>
</evidence>
<evidence type="ECO:0000256" key="10">
    <source>
        <dbReference type="SAM" id="MobiDB-lite"/>
    </source>
</evidence>
<keyword evidence="8" id="KW-0539">Nucleus</keyword>
<feature type="region of interest" description="Disordered" evidence="10">
    <location>
        <begin position="1"/>
        <end position="46"/>
    </location>
</feature>
<dbReference type="PANTHER" id="PTHR14614">
    <property type="entry name" value="HEPATOCELLULAR CARCINOMA-ASSOCIATED ANTIGEN"/>
    <property type="match status" value="1"/>
</dbReference>
<dbReference type="Gene3D" id="3.40.50.150">
    <property type="entry name" value="Vaccinia Virus protein VP39"/>
    <property type="match status" value="1"/>
</dbReference>
<dbReference type="InterPro" id="IPR029063">
    <property type="entry name" value="SAM-dependent_MTases_sf"/>
</dbReference>
<dbReference type="GO" id="GO:0032259">
    <property type="term" value="P:methylation"/>
    <property type="evidence" value="ECO:0007669"/>
    <property type="project" value="UniProtKB-KW"/>
</dbReference>
<keyword evidence="7" id="KW-0949">S-adenosyl-L-methionine</keyword>
<organism evidence="11 12">
    <name type="scientific">Kluyveromyces marxianus (strain DMKU3-1042 / BCC 29191 / NBRC 104275)</name>
    <name type="common">Yeast</name>
    <name type="synonym">Candida kefyr</name>
    <dbReference type="NCBI Taxonomy" id="1003335"/>
    <lineage>
        <taxon>Eukaryota</taxon>
        <taxon>Fungi</taxon>
        <taxon>Dikarya</taxon>
        <taxon>Ascomycota</taxon>
        <taxon>Saccharomycotina</taxon>
        <taxon>Saccharomycetes</taxon>
        <taxon>Saccharomycetales</taxon>
        <taxon>Saccharomycetaceae</taxon>
        <taxon>Kluyveromyces</taxon>
    </lineage>
</organism>
<accession>W0TJY5</accession>
<evidence type="ECO:0000256" key="3">
    <source>
        <dbReference type="ARBA" id="ARBA00012533"/>
    </source>
</evidence>
<feature type="compositionally biased region" description="Basic and acidic residues" evidence="10">
    <location>
        <begin position="7"/>
        <end position="16"/>
    </location>
</feature>
<dbReference type="EC" id="2.1.1.85" evidence="3"/>
<dbReference type="VEuPathDB" id="FungiDB:KLMA_80158"/>
<evidence type="ECO:0000256" key="2">
    <source>
        <dbReference type="ARBA" id="ARBA00004496"/>
    </source>
</evidence>
<feature type="compositionally biased region" description="Basic and acidic residues" evidence="10">
    <location>
        <begin position="31"/>
        <end position="46"/>
    </location>
</feature>
<dbReference type="KEGG" id="kmx:KLMA_80158"/>
<comment type="similarity">
    <text evidence="9">Belongs to the methyltransferase superfamily. METTL18 family.</text>
</comment>
<evidence type="ECO:0000256" key="1">
    <source>
        <dbReference type="ARBA" id="ARBA00004123"/>
    </source>
</evidence>
<evidence type="ECO:0000256" key="9">
    <source>
        <dbReference type="ARBA" id="ARBA00038126"/>
    </source>
</evidence>
<dbReference type="InterPro" id="IPR019410">
    <property type="entry name" value="Methyltransf_16"/>
</dbReference>
<dbReference type="EMBL" id="AP012220">
    <property type="protein sequence ID" value="BAO42469.1"/>
    <property type="molecule type" value="Genomic_DNA"/>
</dbReference>
<evidence type="ECO:0000256" key="5">
    <source>
        <dbReference type="ARBA" id="ARBA00022603"/>
    </source>
</evidence>
<reference evidence="11 12" key="1">
    <citation type="journal article" date="2015" name="Biotechnol. Biofuels">
        <title>Genetic basis of the highly efficient yeast Kluyveromyces marxianus: complete genome sequence and transcriptome analyses.</title>
        <authorList>
            <person name="Lertwattanasakul N."/>
            <person name="Kosaka T."/>
            <person name="Hosoyama A."/>
            <person name="Suzuki Y."/>
            <person name="Rodrussamee N."/>
            <person name="Matsutani M."/>
            <person name="Murata M."/>
            <person name="Fujimoto N."/>
            <person name="Suprayogi"/>
            <person name="Tsuchikane K."/>
            <person name="Limtong S."/>
            <person name="Fujita N."/>
            <person name="Yamada M."/>
        </authorList>
    </citation>
    <scope>NUCLEOTIDE SEQUENCE [LARGE SCALE GENOMIC DNA]</scope>
    <source>
        <strain evidence="12">DMKU3-1042 / BCC 29191 / NBRC 104275</strain>
    </source>
</reference>
<gene>
    <name evidence="11" type="primary">HPM1</name>
    <name evidence="11" type="ORF">KLMA_80158</name>
</gene>
<dbReference type="Proteomes" id="UP000065495">
    <property type="component" value="Chromosome 8"/>
</dbReference>
<name>W0TJY5_KLUMD</name>
<keyword evidence="5" id="KW-0489">Methyltransferase</keyword>
<evidence type="ECO:0000313" key="12">
    <source>
        <dbReference type="Proteomes" id="UP000065495"/>
    </source>
</evidence>
<evidence type="ECO:0000256" key="8">
    <source>
        <dbReference type="ARBA" id="ARBA00023242"/>
    </source>
</evidence>
<dbReference type="GO" id="GO:0018064">
    <property type="term" value="F:protein-L-histidine N-tele-methyltransferase activity"/>
    <property type="evidence" value="ECO:0007669"/>
    <property type="project" value="UniProtKB-EC"/>
</dbReference>
<protein>
    <recommendedName>
        <fullName evidence="3">protein-histidine N-methyltransferase</fullName>
        <ecNumber evidence="3">2.1.1.85</ecNumber>
    </recommendedName>
</protein>
<dbReference type="GO" id="GO:0005634">
    <property type="term" value="C:nucleus"/>
    <property type="evidence" value="ECO:0007669"/>
    <property type="project" value="UniProtKB-SubCell"/>
</dbReference>
<keyword evidence="6" id="KW-0808">Transferase</keyword>
<sequence>MAYEGLNQEKKKEPEKKKRRLLYNRSSQDSSSHRCEGQKRRYSGRTERLHRGKMSFAFGFSNADLSDDELEAVDQTTQQQQPASVSNVVNPLDSQALLGEHVSQPKYVNVDDLLRSLVNVRLSFEEFVTPGTNSVLYRRELFDVKHQLMSEVDSQSDENNVELEILMGETNEDLRRNIYEGGLKSWECSIDVVDSFVEKNPIPDFEFKNVIELGCGTSLPSEFVFMQYLRSGSTNGICFTLCDYNESVLRLVTLPNFIIGWAKTVLTEEQFAQLQTTDDPNVPVLNDELLLTKALLDAFKADLESKNISLSFISGSWGRAFMNIVSQHQISPKENTLILTAETIYQPDTLPVISETLIELLLQNKQHASPVKCLLAAKDIYFGVGGSIVEFEDYMTKRIQHSNLPLKLHKFKVNAGLKRSIVLIE</sequence>
<evidence type="ECO:0000256" key="6">
    <source>
        <dbReference type="ARBA" id="ARBA00022679"/>
    </source>
</evidence>
<evidence type="ECO:0000256" key="7">
    <source>
        <dbReference type="ARBA" id="ARBA00022691"/>
    </source>
</evidence>
<dbReference type="AlphaFoldDB" id="W0TJY5"/>
<dbReference type="PANTHER" id="PTHR14614:SF39">
    <property type="entry name" value="HISTIDINE PROTEIN METHYLTRANSFERASE 1 HOMOLOG"/>
    <property type="match status" value="1"/>
</dbReference>
<dbReference type="OrthoDB" id="1723750at2759"/>
<dbReference type="RefSeq" id="XP_022678212.1">
    <property type="nucleotide sequence ID" value="XM_022821897.1"/>
</dbReference>
<evidence type="ECO:0000313" key="11">
    <source>
        <dbReference type="EMBL" id="BAO42469.1"/>
    </source>
</evidence>